<sequence length="257" mass="28951">MASYTDWDHYHRVLSQEASGIADISDMYGRLVDDFQTHSPQAVVGVGQLSTESESFPFTVISGLEKAIPKISTYVSLEIHIVGASSRELGITGMTEEILHHFPHLKRLHLRFIGPEARAPTEPDNQACEVCQAAGGRRTWSMHTELYHVYMRKNPGNKPDLIVALNSGHSDITLFISWTPTLYKILDMNVPALFTEYSREEAELEVVRLRSMGARFVVELEKNKWKGVIPIINRAVLLNHGDVVYSNQFLYVVNGRA</sequence>
<reference evidence="2" key="1">
    <citation type="journal article" date="2019" name="Environ. Microbiol.">
        <title>Fungal ecological strategies reflected in gene transcription - a case study of two litter decomposers.</title>
        <authorList>
            <person name="Barbi F."/>
            <person name="Kohler A."/>
            <person name="Barry K."/>
            <person name="Baskaran P."/>
            <person name="Daum C."/>
            <person name="Fauchery L."/>
            <person name="Ihrmark K."/>
            <person name="Kuo A."/>
            <person name="LaButti K."/>
            <person name="Lipzen A."/>
            <person name="Morin E."/>
            <person name="Grigoriev I.V."/>
            <person name="Henrissat B."/>
            <person name="Lindahl B."/>
            <person name="Martin F."/>
        </authorList>
    </citation>
    <scope>NUCLEOTIDE SEQUENCE</scope>
    <source>
        <strain evidence="2">JB14</strain>
    </source>
</reference>
<dbReference type="AlphaFoldDB" id="A0A6A4HYA9"/>
<evidence type="ECO:0000313" key="3">
    <source>
        <dbReference type="Proteomes" id="UP000799118"/>
    </source>
</evidence>
<dbReference type="Proteomes" id="UP000799118">
    <property type="component" value="Unassembled WGS sequence"/>
</dbReference>
<organism evidence="2 3">
    <name type="scientific">Gymnopus androsaceus JB14</name>
    <dbReference type="NCBI Taxonomy" id="1447944"/>
    <lineage>
        <taxon>Eukaryota</taxon>
        <taxon>Fungi</taxon>
        <taxon>Dikarya</taxon>
        <taxon>Basidiomycota</taxon>
        <taxon>Agaricomycotina</taxon>
        <taxon>Agaricomycetes</taxon>
        <taxon>Agaricomycetidae</taxon>
        <taxon>Agaricales</taxon>
        <taxon>Marasmiineae</taxon>
        <taxon>Omphalotaceae</taxon>
        <taxon>Gymnopus</taxon>
    </lineage>
</organism>
<feature type="domain" description="Mitochondrial splicing suppressor 51-like C-terminal" evidence="1">
    <location>
        <begin position="57"/>
        <end position="232"/>
    </location>
</feature>
<keyword evidence="3" id="KW-1185">Reference proteome</keyword>
<dbReference type="PANTHER" id="PTHR28069">
    <property type="entry name" value="GH20023P"/>
    <property type="match status" value="1"/>
</dbReference>
<accession>A0A6A4HYA9</accession>
<proteinExistence type="predicted"/>
<dbReference type="InterPro" id="IPR046824">
    <property type="entry name" value="Mss51-like_C"/>
</dbReference>
<dbReference type="OrthoDB" id="432970at2759"/>
<gene>
    <name evidence="2" type="ORF">BT96DRAFT_917648</name>
</gene>
<protein>
    <recommendedName>
        <fullName evidence="1">Mitochondrial splicing suppressor 51-like C-terminal domain-containing protein</fullName>
    </recommendedName>
</protein>
<dbReference type="EMBL" id="ML769427">
    <property type="protein sequence ID" value="KAE9403206.1"/>
    <property type="molecule type" value="Genomic_DNA"/>
</dbReference>
<evidence type="ECO:0000313" key="2">
    <source>
        <dbReference type="EMBL" id="KAE9403206.1"/>
    </source>
</evidence>
<dbReference type="Pfam" id="PF20179">
    <property type="entry name" value="MSS51_C"/>
    <property type="match status" value="1"/>
</dbReference>
<name>A0A6A4HYA9_9AGAR</name>
<evidence type="ECO:0000259" key="1">
    <source>
        <dbReference type="Pfam" id="PF20179"/>
    </source>
</evidence>